<dbReference type="AlphaFoldDB" id="A0A810N7I1"/>
<dbReference type="Proteomes" id="UP000680866">
    <property type="component" value="Chromosome"/>
</dbReference>
<keyword evidence="2" id="KW-1185">Reference proteome</keyword>
<accession>A0A810N7I1</accession>
<protein>
    <submittedName>
        <fullName evidence="1">Uncharacterized protein</fullName>
    </submittedName>
</protein>
<proteinExistence type="predicted"/>
<reference evidence="1" key="1">
    <citation type="submission" date="2020-08" db="EMBL/GenBank/DDBJ databases">
        <title>Whole genome shotgun sequence of Polymorphospora rubra NBRC 101157.</title>
        <authorList>
            <person name="Komaki H."/>
            <person name="Tamura T."/>
        </authorList>
    </citation>
    <scope>NUCLEOTIDE SEQUENCE</scope>
    <source>
        <strain evidence="1">NBRC 101157</strain>
    </source>
</reference>
<name>A0A810N7I1_9ACTN</name>
<evidence type="ECO:0000313" key="2">
    <source>
        <dbReference type="Proteomes" id="UP000680866"/>
    </source>
</evidence>
<evidence type="ECO:0000313" key="1">
    <source>
        <dbReference type="EMBL" id="BCJ69542.1"/>
    </source>
</evidence>
<organism evidence="1 2">
    <name type="scientific">Polymorphospora rubra</name>
    <dbReference type="NCBI Taxonomy" id="338584"/>
    <lineage>
        <taxon>Bacteria</taxon>
        <taxon>Bacillati</taxon>
        <taxon>Actinomycetota</taxon>
        <taxon>Actinomycetes</taxon>
        <taxon>Micromonosporales</taxon>
        <taxon>Micromonosporaceae</taxon>
        <taxon>Polymorphospora</taxon>
    </lineage>
</organism>
<gene>
    <name evidence="1" type="ORF">Prubr_65630</name>
</gene>
<dbReference type="EMBL" id="AP023359">
    <property type="protein sequence ID" value="BCJ69542.1"/>
    <property type="molecule type" value="Genomic_DNA"/>
</dbReference>
<sequence>MSREAYLDVSPYESVYPSQHYADFEAEEHVLAGATDATPLLWLAMFRPRDLRSVPVLERLLPGPVSEHTELLREAMRWLPGAVVTIEWSAGDEPHAGALASLRKALAVFDLGPDGGGSTIDDLRAATGLLLHQPPATAVRRQAPSQVRAGWRDFAGPFRCGRAVESESVVSAS</sequence>
<dbReference type="KEGG" id="pry:Prubr_65630"/>
<dbReference type="RefSeq" id="WP_212818890.1">
    <property type="nucleotide sequence ID" value="NZ_AP023359.1"/>
</dbReference>